<name>A0ABU5VY78_9BACT</name>
<proteinExistence type="inferred from homology"/>
<evidence type="ECO:0000256" key="9">
    <source>
        <dbReference type="HAMAP-Rule" id="MF_00161"/>
    </source>
</evidence>
<dbReference type="Pfam" id="PF01252">
    <property type="entry name" value="Peptidase_A8"/>
    <property type="match status" value="1"/>
</dbReference>
<dbReference type="EMBL" id="JAYGJQ010000002">
    <property type="protein sequence ID" value="MEA9357912.1"/>
    <property type="molecule type" value="Genomic_DNA"/>
</dbReference>
<evidence type="ECO:0000256" key="4">
    <source>
        <dbReference type="ARBA" id="ARBA00022692"/>
    </source>
</evidence>
<evidence type="ECO:0000256" key="2">
    <source>
        <dbReference type="ARBA" id="ARBA00022475"/>
    </source>
</evidence>
<feature type="transmembrane region" description="Helical" evidence="9">
    <location>
        <begin position="147"/>
        <end position="168"/>
    </location>
</feature>
<keyword evidence="12" id="KW-1185">Reference proteome</keyword>
<keyword evidence="5 9" id="KW-0064">Aspartyl protease</keyword>
<evidence type="ECO:0000256" key="7">
    <source>
        <dbReference type="ARBA" id="ARBA00022989"/>
    </source>
</evidence>
<evidence type="ECO:0000313" key="12">
    <source>
        <dbReference type="Proteomes" id="UP001302274"/>
    </source>
</evidence>
<reference evidence="11 12" key="1">
    <citation type="submission" date="2023-11" db="EMBL/GenBank/DDBJ databases">
        <title>A Novel Polar Bacteriovorax (B. antarcticus) Isolated from the Biocrust in Antarctica.</title>
        <authorList>
            <person name="Mun W."/>
            <person name="Choi S.Y."/>
            <person name="Mitchell R.J."/>
        </authorList>
    </citation>
    <scope>NUCLEOTIDE SEQUENCE [LARGE SCALE GENOMIC DNA]</scope>
    <source>
        <strain evidence="11 12">PP10</strain>
    </source>
</reference>
<feature type="transmembrane region" description="Helical" evidence="9">
    <location>
        <begin position="106"/>
        <end position="127"/>
    </location>
</feature>
<evidence type="ECO:0000256" key="1">
    <source>
        <dbReference type="ARBA" id="ARBA00006139"/>
    </source>
</evidence>
<sequence>MNSLKLLHLKDRAKNELLYAFLPFIFVWGLDRLSKNWAETLQDSFSVTFLKFDLVYNHGIMMGWLSHLPDHVKTTILATMGAVILSFYILILAVAPIHSKWLRMGLSLLAGGIVGNVTDRLIGFAVVDFFSFHFISRMSPFYNLADLFQWLGYAFIAYGIYQDSVHWWPTQDFRNKILIKPGLQLRSGLLLGMMNFMVGVVFIVFGFAFFKEDSNSSLISYYFICGFIILLFLALTGFITGVILSHRVAGPIYALEKYLNESLDGTTRDFKLRKNDEFKELEEICTKLNSKINKTK</sequence>
<evidence type="ECO:0000313" key="11">
    <source>
        <dbReference type="EMBL" id="MEA9357912.1"/>
    </source>
</evidence>
<accession>A0ABU5VY78</accession>
<evidence type="ECO:0000256" key="10">
    <source>
        <dbReference type="RuleBase" id="RU004181"/>
    </source>
</evidence>
<dbReference type="InterPro" id="IPR001872">
    <property type="entry name" value="Peptidase_A8"/>
</dbReference>
<dbReference type="RefSeq" id="WP_323578102.1">
    <property type="nucleotide sequence ID" value="NZ_JAYGJQ010000002.1"/>
</dbReference>
<comment type="catalytic activity">
    <reaction evidence="9">
        <text>Release of signal peptides from bacterial membrane prolipoproteins. Hydrolyzes -Xaa-Yaa-Zaa-|-(S,diacylglyceryl)Cys-, in which Xaa is hydrophobic (preferably Leu), and Yaa (Ala or Ser) and Zaa (Gly or Ala) have small, neutral side chains.</text>
        <dbReference type="EC" id="3.4.23.36"/>
    </reaction>
</comment>
<evidence type="ECO:0000256" key="6">
    <source>
        <dbReference type="ARBA" id="ARBA00022801"/>
    </source>
</evidence>
<dbReference type="Proteomes" id="UP001302274">
    <property type="component" value="Unassembled WGS sequence"/>
</dbReference>
<keyword evidence="3 9" id="KW-0645">Protease</keyword>
<feature type="transmembrane region" description="Helical" evidence="9">
    <location>
        <begin position="189"/>
        <end position="209"/>
    </location>
</feature>
<comment type="caution">
    <text evidence="11">The sequence shown here is derived from an EMBL/GenBank/DDBJ whole genome shotgun (WGS) entry which is preliminary data.</text>
</comment>
<comment type="similarity">
    <text evidence="1 9 10">Belongs to the peptidase A8 family.</text>
</comment>
<keyword evidence="8 9" id="KW-0472">Membrane</keyword>
<dbReference type="PRINTS" id="PR00781">
    <property type="entry name" value="LIPOSIGPTASE"/>
</dbReference>
<dbReference type="EC" id="3.4.23.36" evidence="9"/>
<comment type="subcellular location">
    <subcellularLocation>
        <location evidence="9">Cell membrane</location>
        <topology evidence="9">Multi-pass membrane protein</topology>
    </subcellularLocation>
</comment>
<evidence type="ECO:0000256" key="3">
    <source>
        <dbReference type="ARBA" id="ARBA00022670"/>
    </source>
</evidence>
<feature type="active site" evidence="9">
    <location>
        <position position="146"/>
    </location>
</feature>
<dbReference type="HAMAP" id="MF_00161">
    <property type="entry name" value="LspA"/>
    <property type="match status" value="1"/>
</dbReference>
<protein>
    <recommendedName>
        <fullName evidence="9">Lipoprotein signal peptidase</fullName>
        <ecNumber evidence="9">3.4.23.36</ecNumber>
    </recommendedName>
    <alternativeName>
        <fullName evidence="9">Prolipoprotein signal peptidase</fullName>
    </alternativeName>
    <alternativeName>
        <fullName evidence="9">Signal peptidase II</fullName>
        <shortName evidence="9">SPase II</shortName>
    </alternativeName>
</protein>
<keyword evidence="2 9" id="KW-1003">Cell membrane</keyword>
<feature type="transmembrane region" description="Helical" evidence="9">
    <location>
        <begin position="221"/>
        <end position="244"/>
    </location>
</feature>
<dbReference type="GO" id="GO:0004190">
    <property type="term" value="F:aspartic-type endopeptidase activity"/>
    <property type="evidence" value="ECO:0007669"/>
    <property type="project" value="UniProtKB-EC"/>
</dbReference>
<gene>
    <name evidence="9" type="primary">lspA</name>
    <name evidence="11" type="ORF">SHI21_16900</name>
</gene>
<organism evidence="11 12">
    <name type="scientific">Bacteriovorax antarcticus</name>
    <dbReference type="NCBI Taxonomy" id="3088717"/>
    <lineage>
        <taxon>Bacteria</taxon>
        <taxon>Pseudomonadati</taxon>
        <taxon>Bdellovibrionota</taxon>
        <taxon>Bacteriovoracia</taxon>
        <taxon>Bacteriovoracales</taxon>
        <taxon>Bacteriovoracaceae</taxon>
        <taxon>Bacteriovorax</taxon>
    </lineage>
</organism>
<comment type="caution">
    <text evidence="9">Lacks conserved residue(s) required for the propagation of feature annotation.</text>
</comment>
<dbReference type="PANTHER" id="PTHR33695">
    <property type="entry name" value="LIPOPROTEIN SIGNAL PEPTIDASE"/>
    <property type="match status" value="1"/>
</dbReference>
<feature type="active site" evidence="9">
    <location>
        <position position="128"/>
    </location>
</feature>
<dbReference type="PANTHER" id="PTHR33695:SF1">
    <property type="entry name" value="LIPOPROTEIN SIGNAL PEPTIDASE"/>
    <property type="match status" value="1"/>
</dbReference>
<comment type="function">
    <text evidence="9">This protein specifically catalyzes the removal of signal peptides from prolipoproteins.</text>
</comment>
<evidence type="ECO:0000256" key="8">
    <source>
        <dbReference type="ARBA" id="ARBA00023136"/>
    </source>
</evidence>
<keyword evidence="7 9" id="KW-1133">Transmembrane helix</keyword>
<comment type="pathway">
    <text evidence="9">Protein modification; lipoprotein biosynthesis (signal peptide cleavage).</text>
</comment>
<keyword evidence="4 9" id="KW-0812">Transmembrane</keyword>
<keyword evidence="6 9" id="KW-0378">Hydrolase</keyword>
<feature type="transmembrane region" description="Helical" evidence="9">
    <location>
        <begin position="12"/>
        <end position="30"/>
    </location>
</feature>
<feature type="transmembrane region" description="Helical" evidence="9">
    <location>
        <begin position="74"/>
        <end position="94"/>
    </location>
</feature>
<evidence type="ECO:0000256" key="5">
    <source>
        <dbReference type="ARBA" id="ARBA00022750"/>
    </source>
</evidence>